<reference evidence="2" key="1">
    <citation type="submission" date="2022-03" db="EMBL/GenBank/DDBJ databases">
        <authorList>
            <person name="Alioto T."/>
            <person name="Alioto T."/>
            <person name="Gomez Garrido J."/>
        </authorList>
    </citation>
    <scope>NUCLEOTIDE SEQUENCE</scope>
</reference>
<organism evidence="2 3">
    <name type="scientific">Pelobates cultripes</name>
    <name type="common">Western spadefoot toad</name>
    <dbReference type="NCBI Taxonomy" id="61616"/>
    <lineage>
        <taxon>Eukaryota</taxon>
        <taxon>Metazoa</taxon>
        <taxon>Chordata</taxon>
        <taxon>Craniata</taxon>
        <taxon>Vertebrata</taxon>
        <taxon>Euteleostomi</taxon>
        <taxon>Amphibia</taxon>
        <taxon>Batrachia</taxon>
        <taxon>Anura</taxon>
        <taxon>Pelobatoidea</taxon>
        <taxon>Pelobatidae</taxon>
        <taxon>Pelobates</taxon>
    </lineage>
</organism>
<dbReference type="Proteomes" id="UP001295444">
    <property type="component" value="Chromosome 01"/>
</dbReference>
<dbReference type="AlphaFoldDB" id="A0AAD1VM83"/>
<gene>
    <name evidence="2" type="ORF">PECUL_23A031344</name>
</gene>
<name>A0AAD1VM83_PELCU</name>
<evidence type="ECO:0000256" key="1">
    <source>
        <dbReference type="SAM" id="MobiDB-lite"/>
    </source>
</evidence>
<keyword evidence="3" id="KW-1185">Reference proteome</keyword>
<feature type="compositionally biased region" description="Basic and acidic residues" evidence="1">
    <location>
        <begin position="1"/>
        <end position="12"/>
    </location>
</feature>
<feature type="compositionally biased region" description="Basic residues" evidence="1">
    <location>
        <begin position="104"/>
        <end position="116"/>
    </location>
</feature>
<proteinExistence type="predicted"/>
<protein>
    <submittedName>
        <fullName evidence="2">Uncharacterized protein</fullName>
    </submittedName>
</protein>
<evidence type="ECO:0000313" key="2">
    <source>
        <dbReference type="EMBL" id="CAH2224928.1"/>
    </source>
</evidence>
<dbReference type="EMBL" id="OW240912">
    <property type="protein sequence ID" value="CAH2224928.1"/>
    <property type="molecule type" value="Genomic_DNA"/>
</dbReference>
<sequence length="147" mass="16471">MQALDGSDHPKMVDMLPPHVQETNTTTQSTSEQVQQQLTETFFVKLSAHLRTTTSPSEGRERRGERREKSGPPRGVPSTPAVHSPSCGLPVPKTNWDEISAHRTQTRRIHHRRRQKAIRIRCRPPTGKNSVSSVSSPVHGLWMQALA</sequence>
<feature type="region of interest" description="Disordered" evidence="1">
    <location>
        <begin position="1"/>
        <end position="116"/>
    </location>
</feature>
<feature type="compositionally biased region" description="Basic and acidic residues" evidence="1">
    <location>
        <begin position="58"/>
        <end position="71"/>
    </location>
</feature>
<evidence type="ECO:0000313" key="3">
    <source>
        <dbReference type="Proteomes" id="UP001295444"/>
    </source>
</evidence>
<feature type="compositionally biased region" description="Low complexity" evidence="1">
    <location>
        <begin position="20"/>
        <end position="41"/>
    </location>
</feature>
<accession>A0AAD1VM83</accession>